<feature type="domain" description="Integrase catalytic" evidence="18">
    <location>
        <begin position="701"/>
        <end position="865"/>
    </location>
</feature>
<dbReference type="Gene3D" id="3.30.70.270">
    <property type="match status" value="2"/>
</dbReference>
<dbReference type="Gene3D" id="1.10.340.70">
    <property type="match status" value="1"/>
</dbReference>
<dbReference type="Pfam" id="PF17919">
    <property type="entry name" value="RT_RNaseH_2"/>
    <property type="match status" value="1"/>
</dbReference>
<dbReference type="AlphaFoldDB" id="A0AAV2FF74"/>
<keyword evidence="11" id="KW-0695">RNA-directed DNA polymerase</keyword>
<evidence type="ECO:0008006" key="21">
    <source>
        <dbReference type="Google" id="ProtNLM"/>
    </source>
</evidence>
<evidence type="ECO:0000256" key="13">
    <source>
        <dbReference type="ARBA" id="ARBA00023125"/>
    </source>
</evidence>
<evidence type="ECO:0000256" key="16">
    <source>
        <dbReference type="SAM" id="MobiDB-lite"/>
    </source>
</evidence>
<dbReference type="Gene3D" id="3.30.420.10">
    <property type="entry name" value="Ribonuclease H-like superfamily/Ribonuclease H"/>
    <property type="match status" value="1"/>
</dbReference>
<evidence type="ECO:0000256" key="6">
    <source>
        <dbReference type="ARBA" id="ARBA00022750"/>
    </source>
</evidence>
<evidence type="ECO:0000256" key="9">
    <source>
        <dbReference type="ARBA" id="ARBA00022842"/>
    </source>
</evidence>
<keyword evidence="5" id="KW-0479">Metal-binding</keyword>
<keyword evidence="1" id="KW-0645">Protease</keyword>
<evidence type="ECO:0000313" key="20">
    <source>
        <dbReference type="Proteomes" id="UP001497516"/>
    </source>
</evidence>
<keyword evidence="13" id="KW-0238">DNA-binding</keyword>
<keyword evidence="8" id="KW-0378">Hydrolase</keyword>
<dbReference type="InterPro" id="IPR043502">
    <property type="entry name" value="DNA/RNA_pol_sf"/>
</dbReference>
<dbReference type="FunFam" id="3.10.20.370:FF:000001">
    <property type="entry name" value="Retrovirus-related Pol polyprotein from transposon 17.6-like protein"/>
    <property type="match status" value="1"/>
</dbReference>
<dbReference type="SUPFAM" id="SSF56672">
    <property type="entry name" value="DNA/RNA polymerases"/>
    <property type="match status" value="1"/>
</dbReference>
<dbReference type="Proteomes" id="UP001497516">
    <property type="component" value="Chromosome 6"/>
</dbReference>
<dbReference type="GO" id="GO:0006508">
    <property type="term" value="P:proteolysis"/>
    <property type="evidence" value="ECO:0007669"/>
    <property type="project" value="UniProtKB-KW"/>
</dbReference>
<dbReference type="GO" id="GO:0004190">
    <property type="term" value="F:aspartic-type endopeptidase activity"/>
    <property type="evidence" value="ECO:0007669"/>
    <property type="project" value="UniProtKB-KW"/>
</dbReference>
<dbReference type="InterPro" id="IPR001584">
    <property type="entry name" value="Integrase_cat-core"/>
</dbReference>
<dbReference type="InterPro" id="IPR050951">
    <property type="entry name" value="Retrovirus_Pol_polyprotein"/>
</dbReference>
<keyword evidence="7" id="KW-0255">Endonuclease</keyword>
<feature type="region of interest" description="Disordered" evidence="16">
    <location>
        <begin position="1066"/>
        <end position="1103"/>
    </location>
</feature>
<dbReference type="SUPFAM" id="SSF54160">
    <property type="entry name" value="Chromo domain-like"/>
    <property type="match status" value="1"/>
</dbReference>
<keyword evidence="4" id="KW-0540">Nuclease</keyword>
<keyword evidence="15" id="KW-0511">Multifunctional enzyme</keyword>
<dbReference type="InterPro" id="IPR016197">
    <property type="entry name" value="Chromo-like_dom_sf"/>
</dbReference>
<evidence type="ECO:0000259" key="18">
    <source>
        <dbReference type="PROSITE" id="PS50994"/>
    </source>
</evidence>
<dbReference type="InterPro" id="IPR012337">
    <property type="entry name" value="RNaseH-like_sf"/>
</dbReference>
<dbReference type="GO" id="GO:0015074">
    <property type="term" value="P:DNA integration"/>
    <property type="evidence" value="ECO:0007669"/>
    <property type="project" value="UniProtKB-KW"/>
</dbReference>
<keyword evidence="3" id="KW-0548">Nucleotidyltransferase</keyword>
<sequence length="1103" mass="126741">MRLNLEPIDPFRVRIANGERLCCRAKCPKVHVMIQGAELEVSLFVLPIRRLDVVLGVQWLEELGSVICYWKTLTMKFKWRDKEYCLQGVSSGMRRANLDELCMEEGVMWAICLPLQAAEIEPLPPDLQELVREFETVFEKPEALPPHRPEDHHIKLKEGADAVNVRPYRYGYHQKGEIEKQVQEMMQVGLIRPSSSPFSSPVLLVKKKDGTWRFCTDYRALNEATIKDRYPIPTIEDMLDELHGAKYFTRLDLRAGYHQIRMAEEDVRKTAFRTHNGHYEYLAMPFGLCNAPSTFQAAMNDLFRDILRRYVLVYFYDILIHSKTWDDHLQHVRHVLEALRRNQYYVKFSKCAFGLRELEYLGHIISDTRVKADPNKIQAMTNWPRPTSVTEMRGFLGLTGYYRKFIRNYGAIAKSLTDLLKKGASGWSDSAETAFTDLKRAMASAPTLAMPNFQLPFVIEADASGKGIGAVLAQEGRPIAFMSKVLGPAKAAWSTYQKEMLAITTAVQMWRPYLLGQKFHIYTDQKSLKYILEQRIVTPDQHKWVSKLLGFDYSIHYKTGSSNRVADALSRLPNGPWLDAITRPQSSFWDELRAAMENNPYLQEVRERALAPEVDHYAYRQGLVFYKGRIVLPPLSSLVTTVLKEFHDSPMGGHSGAQRTLSRISRHFYWPQMGRTVRDYVSSCDTCQRVKSDSLSPAGLLQPLPIPCQVWEDISMDFVEGLPSSGGRSVLFVVVDRLTKYAHFMSLSHPYTARKVVDEFIHGVVRHHGIPSSIVSDRDAVFLSHFWQEFFGRTGTRINMSSAYHPQSDGQMEVINRCLEQYLRCFAHQQPRKWHMFLPWAKLWYNTSYHRTIGMTPFKALYGRDPPNIIPYAGGTSSVAAVDVLLGERDGILRELKATLVAANEYMKQRADLKRRELHFEVGDLVLLRLQPYRQSSAFRRASQKLAARYFGPYAVAAKVGEVAYRLQFPEDVRIHPVFHVSLLKPYRGTPPEVPAAVPPVSDDGDVMVEPEQILDYRWVHRSGKMIEEGLVRWAHLLIEEATWEEMAVLRDKFPDFDLGDKVTLLEGSNDEGVTQPVSRETYEPEEPRRTKRVPKPNPRYDH</sequence>
<dbReference type="FunFam" id="1.10.340.70:FF:000001">
    <property type="entry name" value="Retrovirus-related Pol polyprotein from transposon gypsy-like Protein"/>
    <property type="match status" value="1"/>
</dbReference>
<dbReference type="SUPFAM" id="SSF53098">
    <property type="entry name" value="Ribonuclease H-like"/>
    <property type="match status" value="1"/>
</dbReference>
<dbReference type="InterPro" id="IPR041577">
    <property type="entry name" value="RT_RNaseH_2"/>
</dbReference>
<dbReference type="InterPro" id="IPR000477">
    <property type="entry name" value="RT_dom"/>
</dbReference>
<dbReference type="GO" id="GO:0003964">
    <property type="term" value="F:RNA-directed DNA polymerase activity"/>
    <property type="evidence" value="ECO:0007669"/>
    <property type="project" value="UniProtKB-KW"/>
</dbReference>
<dbReference type="Gene3D" id="3.10.10.10">
    <property type="entry name" value="HIV Type 1 Reverse Transcriptase, subunit A, domain 1"/>
    <property type="match status" value="1"/>
</dbReference>
<evidence type="ECO:0000256" key="11">
    <source>
        <dbReference type="ARBA" id="ARBA00022918"/>
    </source>
</evidence>
<dbReference type="Pfam" id="PF17921">
    <property type="entry name" value="Integrase_H2C2"/>
    <property type="match status" value="1"/>
</dbReference>
<dbReference type="GO" id="GO:0046872">
    <property type="term" value="F:metal ion binding"/>
    <property type="evidence" value="ECO:0007669"/>
    <property type="project" value="UniProtKB-KW"/>
</dbReference>
<dbReference type="Pfam" id="PF08284">
    <property type="entry name" value="RVP_2"/>
    <property type="match status" value="1"/>
</dbReference>
<keyword evidence="9" id="KW-0460">Magnesium</keyword>
<dbReference type="CDD" id="cd09274">
    <property type="entry name" value="RNase_HI_RT_Ty3"/>
    <property type="match status" value="1"/>
</dbReference>
<dbReference type="InterPro" id="IPR036397">
    <property type="entry name" value="RNaseH_sf"/>
</dbReference>
<dbReference type="CDD" id="cd01647">
    <property type="entry name" value="RT_LTR"/>
    <property type="match status" value="1"/>
</dbReference>
<name>A0AAV2FF74_9ROSI</name>
<dbReference type="GO" id="GO:0006310">
    <property type="term" value="P:DNA recombination"/>
    <property type="evidence" value="ECO:0007669"/>
    <property type="project" value="UniProtKB-KW"/>
</dbReference>
<proteinExistence type="predicted"/>
<dbReference type="FunFam" id="3.10.10.10:FF:000007">
    <property type="entry name" value="Retrovirus-related Pol polyprotein from transposon 17.6-like Protein"/>
    <property type="match status" value="1"/>
</dbReference>
<keyword evidence="2" id="KW-0808">Transferase</keyword>
<keyword evidence="14" id="KW-0233">DNA recombination</keyword>
<evidence type="ECO:0000256" key="3">
    <source>
        <dbReference type="ARBA" id="ARBA00022695"/>
    </source>
</evidence>
<keyword evidence="10" id="KW-0229">DNA integration</keyword>
<keyword evidence="20" id="KW-1185">Reference proteome</keyword>
<dbReference type="Pfam" id="PF00665">
    <property type="entry name" value="rve"/>
    <property type="match status" value="1"/>
</dbReference>
<evidence type="ECO:0000313" key="19">
    <source>
        <dbReference type="EMBL" id="CAL1396383.1"/>
    </source>
</evidence>
<dbReference type="PANTHER" id="PTHR37984">
    <property type="entry name" value="PROTEIN CBG26694"/>
    <property type="match status" value="1"/>
</dbReference>
<evidence type="ECO:0000256" key="14">
    <source>
        <dbReference type="ARBA" id="ARBA00023172"/>
    </source>
</evidence>
<gene>
    <name evidence="19" type="ORF">LTRI10_LOCUS36756</name>
</gene>
<evidence type="ECO:0000256" key="7">
    <source>
        <dbReference type="ARBA" id="ARBA00022759"/>
    </source>
</evidence>
<evidence type="ECO:0000256" key="2">
    <source>
        <dbReference type="ARBA" id="ARBA00022679"/>
    </source>
</evidence>
<organism evidence="19 20">
    <name type="scientific">Linum trigynum</name>
    <dbReference type="NCBI Taxonomy" id="586398"/>
    <lineage>
        <taxon>Eukaryota</taxon>
        <taxon>Viridiplantae</taxon>
        <taxon>Streptophyta</taxon>
        <taxon>Embryophyta</taxon>
        <taxon>Tracheophyta</taxon>
        <taxon>Spermatophyta</taxon>
        <taxon>Magnoliopsida</taxon>
        <taxon>eudicotyledons</taxon>
        <taxon>Gunneridae</taxon>
        <taxon>Pentapetalae</taxon>
        <taxon>rosids</taxon>
        <taxon>fabids</taxon>
        <taxon>Malpighiales</taxon>
        <taxon>Linaceae</taxon>
        <taxon>Linum</taxon>
    </lineage>
</organism>
<evidence type="ECO:0000256" key="8">
    <source>
        <dbReference type="ARBA" id="ARBA00022801"/>
    </source>
</evidence>
<reference evidence="19 20" key="1">
    <citation type="submission" date="2024-04" db="EMBL/GenBank/DDBJ databases">
        <authorList>
            <person name="Fracassetti M."/>
        </authorList>
    </citation>
    <scope>NUCLEOTIDE SEQUENCE [LARGE SCALE GENOMIC DNA]</scope>
</reference>
<dbReference type="GO" id="GO:0003677">
    <property type="term" value="F:DNA binding"/>
    <property type="evidence" value="ECO:0007669"/>
    <property type="project" value="UniProtKB-KW"/>
</dbReference>
<evidence type="ECO:0000256" key="12">
    <source>
        <dbReference type="ARBA" id="ARBA00022932"/>
    </source>
</evidence>
<dbReference type="InterPro" id="IPR056924">
    <property type="entry name" value="SH3_Tf2-1"/>
</dbReference>
<dbReference type="InterPro" id="IPR041588">
    <property type="entry name" value="Integrase_H2C2"/>
</dbReference>
<dbReference type="InterPro" id="IPR043128">
    <property type="entry name" value="Rev_trsase/Diguanyl_cyclase"/>
</dbReference>
<dbReference type="Pfam" id="PF24626">
    <property type="entry name" value="SH3_Tf2-1"/>
    <property type="match status" value="1"/>
</dbReference>
<dbReference type="FunFam" id="3.30.70.270:FF:000020">
    <property type="entry name" value="Transposon Tf2-6 polyprotein-like Protein"/>
    <property type="match status" value="1"/>
</dbReference>
<dbReference type="PROSITE" id="PS50878">
    <property type="entry name" value="RT_POL"/>
    <property type="match status" value="1"/>
</dbReference>
<keyword evidence="6" id="KW-0064">Aspartyl protease</keyword>
<dbReference type="CDD" id="cd00303">
    <property type="entry name" value="retropepsin_like"/>
    <property type="match status" value="1"/>
</dbReference>
<dbReference type="GO" id="GO:0004519">
    <property type="term" value="F:endonuclease activity"/>
    <property type="evidence" value="ECO:0007669"/>
    <property type="project" value="UniProtKB-KW"/>
</dbReference>
<evidence type="ECO:0000256" key="10">
    <source>
        <dbReference type="ARBA" id="ARBA00022908"/>
    </source>
</evidence>
<dbReference type="PROSITE" id="PS50994">
    <property type="entry name" value="INTEGRASE"/>
    <property type="match status" value="1"/>
</dbReference>
<dbReference type="GO" id="GO:0003887">
    <property type="term" value="F:DNA-directed DNA polymerase activity"/>
    <property type="evidence" value="ECO:0007669"/>
    <property type="project" value="UniProtKB-KW"/>
</dbReference>
<dbReference type="EMBL" id="OZ034819">
    <property type="protein sequence ID" value="CAL1396383.1"/>
    <property type="molecule type" value="Genomic_DNA"/>
</dbReference>
<evidence type="ECO:0000256" key="5">
    <source>
        <dbReference type="ARBA" id="ARBA00022723"/>
    </source>
</evidence>
<accession>A0AAV2FF74</accession>
<dbReference type="Pfam" id="PF00078">
    <property type="entry name" value="RVT_1"/>
    <property type="match status" value="1"/>
</dbReference>
<evidence type="ECO:0000256" key="1">
    <source>
        <dbReference type="ARBA" id="ARBA00022670"/>
    </source>
</evidence>
<evidence type="ECO:0000256" key="15">
    <source>
        <dbReference type="ARBA" id="ARBA00023268"/>
    </source>
</evidence>
<dbReference type="PANTHER" id="PTHR37984:SF5">
    <property type="entry name" value="PROTEIN NYNRIN-LIKE"/>
    <property type="match status" value="1"/>
</dbReference>
<keyword evidence="12" id="KW-0239">DNA-directed DNA polymerase</keyword>
<feature type="domain" description="Reverse transcriptase" evidence="17">
    <location>
        <begin position="186"/>
        <end position="365"/>
    </location>
</feature>
<evidence type="ECO:0000259" key="17">
    <source>
        <dbReference type="PROSITE" id="PS50878"/>
    </source>
</evidence>
<evidence type="ECO:0000256" key="4">
    <source>
        <dbReference type="ARBA" id="ARBA00022722"/>
    </source>
</evidence>
<protein>
    <recommendedName>
        <fullName evidence="21">Reverse transcriptase</fullName>
    </recommendedName>
</protein>